<organism evidence="4 5">
    <name type="scientific">Passalora fulva</name>
    <name type="common">Tomato leaf mold</name>
    <name type="synonym">Cladosporium fulvum</name>
    <dbReference type="NCBI Taxonomy" id="5499"/>
    <lineage>
        <taxon>Eukaryota</taxon>
        <taxon>Fungi</taxon>
        <taxon>Dikarya</taxon>
        <taxon>Ascomycota</taxon>
        <taxon>Pezizomycotina</taxon>
        <taxon>Dothideomycetes</taxon>
        <taxon>Dothideomycetidae</taxon>
        <taxon>Mycosphaerellales</taxon>
        <taxon>Mycosphaerellaceae</taxon>
        <taxon>Fulvia</taxon>
    </lineage>
</organism>
<keyword evidence="2" id="KW-0732">Signal</keyword>
<evidence type="ECO:0000313" key="4">
    <source>
        <dbReference type="EMBL" id="UJO17532.1"/>
    </source>
</evidence>
<feature type="chain" id="PRO_5040517030" description="NTF2-like domain-containing protein" evidence="2">
    <location>
        <begin position="19"/>
        <end position="209"/>
    </location>
</feature>
<accession>A0A9Q8LHJ7</accession>
<evidence type="ECO:0000259" key="3">
    <source>
        <dbReference type="Pfam" id="PF26534"/>
    </source>
</evidence>
<feature type="region of interest" description="Disordered" evidence="1">
    <location>
        <begin position="168"/>
        <end position="209"/>
    </location>
</feature>
<dbReference type="Pfam" id="PF26534">
    <property type="entry name" value="NTF2_7"/>
    <property type="match status" value="1"/>
</dbReference>
<feature type="domain" description="NTF2-like" evidence="3">
    <location>
        <begin position="38"/>
        <end position="170"/>
    </location>
</feature>
<name>A0A9Q8LHJ7_PASFU</name>
<dbReference type="AlphaFoldDB" id="A0A9Q8LHJ7"/>
<evidence type="ECO:0000313" key="5">
    <source>
        <dbReference type="Proteomes" id="UP000756132"/>
    </source>
</evidence>
<evidence type="ECO:0000256" key="1">
    <source>
        <dbReference type="SAM" id="MobiDB-lite"/>
    </source>
</evidence>
<dbReference type="EMBL" id="CP090167">
    <property type="protein sequence ID" value="UJO17532.1"/>
    <property type="molecule type" value="Genomic_DNA"/>
</dbReference>
<dbReference type="GeneID" id="71986378"/>
<reference evidence="4" key="1">
    <citation type="submission" date="2021-12" db="EMBL/GenBank/DDBJ databases">
        <authorList>
            <person name="Zaccaron A."/>
            <person name="Stergiopoulos I."/>
        </authorList>
    </citation>
    <scope>NUCLEOTIDE SEQUENCE</scope>
    <source>
        <strain evidence="4">Race5_Kim</strain>
    </source>
</reference>
<gene>
    <name evidence="4" type="ORF">CLAFUR5_06500</name>
</gene>
<keyword evidence="5" id="KW-1185">Reference proteome</keyword>
<dbReference type="InterPro" id="IPR058645">
    <property type="entry name" value="NTF2-like_dom_7"/>
</dbReference>
<dbReference type="Proteomes" id="UP000756132">
    <property type="component" value="Chromosome 5"/>
</dbReference>
<reference evidence="4" key="2">
    <citation type="journal article" date="2022" name="Microb. Genom.">
        <title>A chromosome-scale genome assembly of the tomato pathogen Cladosporium fulvum reveals a compartmentalized genome architecture and the presence of a dispensable chromosome.</title>
        <authorList>
            <person name="Zaccaron A.Z."/>
            <person name="Chen L.H."/>
            <person name="Samaras A."/>
            <person name="Stergiopoulos I."/>
        </authorList>
    </citation>
    <scope>NUCLEOTIDE SEQUENCE</scope>
    <source>
        <strain evidence="4">Race5_Kim</strain>
    </source>
</reference>
<proteinExistence type="predicted"/>
<dbReference type="RefSeq" id="XP_047761898.1">
    <property type="nucleotide sequence ID" value="XM_047905648.1"/>
</dbReference>
<evidence type="ECO:0000256" key="2">
    <source>
        <dbReference type="SAM" id="SignalP"/>
    </source>
</evidence>
<feature type="compositionally biased region" description="Basic and acidic residues" evidence="1">
    <location>
        <begin position="174"/>
        <end position="209"/>
    </location>
</feature>
<protein>
    <recommendedName>
        <fullName evidence="3">NTF2-like domain-containing protein</fullName>
    </recommendedName>
</protein>
<dbReference type="KEGG" id="ffu:CLAFUR5_06500"/>
<feature type="signal peptide" evidence="2">
    <location>
        <begin position="1"/>
        <end position="18"/>
    </location>
</feature>
<sequence length="209" mass="23438">MKTFALTTLLALATAAVSMPSGDDVLSTRGDRDNCYKISDKDARGIIDSYSKLVRGEKYANDNVLADKHKYYSHSSQSAHGGRSTHNGLVSSSKKEFLKRVKNSERVGRVKTLDYVVKCNDIWVYSYVDGYGDSRDDIYGFDIHTVEQKRKDRGFQIARTRGEFDSVALSRGFDGGDHDGNGGDRDDDRDNDKDKNGNKKDEDDKEDKD</sequence>